<name>A0A444MKS0_9SPHI</name>
<evidence type="ECO:0000313" key="2">
    <source>
        <dbReference type="EMBL" id="RWY49459.1"/>
    </source>
</evidence>
<evidence type="ECO:0000313" key="3">
    <source>
        <dbReference type="Proteomes" id="UP000286701"/>
    </source>
</evidence>
<accession>A0A444MKS0</accession>
<dbReference type="RefSeq" id="WP_128535531.1">
    <property type="nucleotide sequence ID" value="NZ_SBIW01000008.1"/>
</dbReference>
<dbReference type="Proteomes" id="UP000286701">
    <property type="component" value="Unassembled WGS sequence"/>
</dbReference>
<proteinExistence type="predicted"/>
<sequence length="567" mass="64791">MKKLAILIAFLSVASVTKAQGDYEPKMVILAPFATTIEPSLKAETDKQTEELKSSPMATGQLPADGGKPGNIKLMTKSTLSFFKQVNFSKTISLTAQDYLIYKFYEHFENCLILLGSETSGGELADLQKIAVKENTTYVLNFPKVSFYKENKQTVCKIQVQLYDVQSNQILFNNEYTGGWNNPGFEFACETGTIGCTINNALAPAFQEVIRGVASTNKTIVRARELAEQRAAYIEKSVYPKTFDALLVKDVVKDSTVNFNNLYQNFYSPDRAKFVAFFITTLDKKDAKPLLAAKSDNNVKIITSKNIKDPGYLDQRPQTYAYVVTGINYLGKWYYKKSEATYFDAGTAKAGKLEFLNNLQGWDYFADNSAEPSDGFWDGELFRKVQDKRKDTDWEKYKKMWADEEKENREYVGQYELIADELKAGKREAEKKFRQRLVNLILPHYESMVKSKSNHFAKLGANYQFLNLIYPASDDVVLNPFKVVDEKGVARIRFFVLIPKYNQLYEWTLPKPYVLKKGEYTDEPITNIIKAFTAWSFADETLEDAAFWKERILLKDGGSYKYLKLIR</sequence>
<keyword evidence="1" id="KW-0732">Signal</keyword>
<comment type="caution">
    <text evidence="2">The sequence shown here is derived from an EMBL/GenBank/DDBJ whole genome shotgun (WGS) entry which is preliminary data.</text>
</comment>
<dbReference type="EMBL" id="SBIW01000008">
    <property type="protein sequence ID" value="RWY49459.1"/>
    <property type="molecule type" value="Genomic_DNA"/>
</dbReference>
<organism evidence="2 3">
    <name type="scientific">Mucilaginibacter gilvus</name>
    <dbReference type="NCBI Taxonomy" id="2305909"/>
    <lineage>
        <taxon>Bacteria</taxon>
        <taxon>Pseudomonadati</taxon>
        <taxon>Bacteroidota</taxon>
        <taxon>Sphingobacteriia</taxon>
        <taxon>Sphingobacteriales</taxon>
        <taxon>Sphingobacteriaceae</taxon>
        <taxon>Mucilaginibacter</taxon>
    </lineage>
</organism>
<feature type="signal peptide" evidence="1">
    <location>
        <begin position="1"/>
        <end position="19"/>
    </location>
</feature>
<protein>
    <submittedName>
        <fullName evidence="2">Uncharacterized protein</fullName>
    </submittedName>
</protein>
<dbReference type="OrthoDB" id="1390442at2"/>
<gene>
    <name evidence="2" type="ORF">EPL05_18830</name>
</gene>
<keyword evidence="3" id="KW-1185">Reference proteome</keyword>
<reference evidence="2 3" key="1">
    <citation type="submission" date="2019-01" db="EMBL/GenBank/DDBJ databases">
        <title>Mucilaginibacter antarcticum sp. nov., isolated from antarctic soil.</title>
        <authorList>
            <person name="Yan Y.-Q."/>
            <person name="Du Z.-J."/>
        </authorList>
    </citation>
    <scope>NUCLEOTIDE SEQUENCE [LARGE SCALE GENOMIC DNA]</scope>
    <source>
        <strain evidence="2 3">F01003</strain>
    </source>
</reference>
<evidence type="ECO:0000256" key="1">
    <source>
        <dbReference type="SAM" id="SignalP"/>
    </source>
</evidence>
<feature type="chain" id="PRO_5019087865" evidence="1">
    <location>
        <begin position="20"/>
        <end position="567"/>
    </location>
</feature>
<dbReference type="AlphaFoldDB" id="A0A444MKS0"/>